<evidence type="ECO:0000256" key="11">
    <source>
        <dbReference type="ARBA" id="ARBA00023136"/>
    </source>
</evidence>
<dbReference type="Gramene" id="Kaladp0048s0121.1.v1.1">
    <property type="protein sequence ID" value="Kaladp0048s0121.1.v1.1.CDS.1"/>
    <property type="gene ID" value="Kaladp0048s0121.v1.1"/>
</dbReference>
<dbReference type="PANTHER" id="PTHR47568">
    <property type="match status" value="1"/>
</dbReference>
<keyword evidence="5" id="KW-0812">Transmembrane</keyword>
<keyword evidence="14" id="KW-1185">Reference proteome</keyword>
<accession>A0A7N0TX09</accession>
<evidence type="ECO:0000259" key="12">
    <source>
        <dbReference type="Pfam" id="PF12483"/>
    </source>
</evidence>
<evidence type="ECO:0000256" key="1">
    <source>
        <dbReference type="ARBA" id="ARBA00000900"/>
    </source>
</evidence>
<organism evidence="13 14">
    <name type="scientific">Kalanchoe fedtschenkoi</name>
    <name type="common">Lavender scallops</name>
    <name type="synonym">South American air plant</name>
    <dbReference type="NCBI Taxonomy" id="63787"/>
    <lineage>
        <taxon>Eukaryota</taxon>
        <taxon>Viridiplantae</taxon>
        <taxon>Streptophyta</taxon>
        <taxon>Embryophyta</taxon>
        <taxon>Tracheophyta</taxon>
        <taxon>Spermatophyta</taxon>
        <taxon>Magnoliopsida</taxon>
        <taxon>eudicotyledons</taxon>
        <taxon>Gunneridae</taxon>
        <taxon>Pentapetalae</taxon>
        <taxon>Saxifragales</taxon>
        <taxon>Crassulaceae</taxon>
        <taxon>Kalanchoe</taxon>
    </lineage>
</organism>
<feature type="domain" description="E3 Ubiquitin ligase MUL1-like" evidence="12">
    <location>
        <begin position="1"/>
        <end position="83"/>
    </location>
</feature>
<sequence>MSKEVPWYMDDDTSRVHVVGARGASGFALPIASEIFEKSGRSLVRGTIDYLPGLKMRGVRRVERVPTGTSLTVVGEAVKDNIGYLST</sequence>
<dbReference type="InterPro" id="IPR044231">
    <property type="entry name" value="SP1/SPL1"/>
</dbReference>
<comment type="subcellular location">
    <subcellularLocation>
        <location evidence="2">Membrane</location>
        <topology evidence="2">Multi-pass membrane protein</topology>
    </subcellularLocation>
</comment>
<keyword evidence="9" id="KW-0862">Zinc</keyword>
<reference evidence="13" key="1">
    <citation type="submission" date="2021-01" db="UniProtKB">
        <authorList>
            <consortium name="EnsemblPlants"/>
        </authorList>
    </citation>
    <scope>IDENTIFICATION</scope>
</reference>
<dbReference type="GO" id="GO:0016020">
    <property type="term" value="C:membrane"/>
    <property type="evidence" value="ECO:0007669"/>
    <property type="project" value="UniProtKB-SubCell"/>
</dbReference>
<keyword evidence="7" id="KW-0863">Zinc-finger</keyword>
<evidence type="ECO:0000256" key="10">
    <source>
        <dbReference type="ARBA" id="ARBA00022989"/>
    </source>
</evidence>
<evidence type="ECO:0000256" key="5">
    <source>
        <dbReference type="ARBA" id="ARBA00022692"/>
    </source>
</evidence>
<evidence type="ECO:0000313" key="13">
    <source>
        <dbReference type="EnsemblPlants" id="Kaladp0048s0121.1.v1.1.CDS.1"/>
    </source>
</evidence>
<evidence type="ECO:0000256" key="2">
    <source>
        <dbReference type="ARBA" id="ARBA00004141"/>
    </source>
</evidence>
<dbReference type="InterPro" id="IPR022170">
    <property type="entry name" value="MUL1-like"/>
</dbReference>
<keyword evidence="6" id="KW-0479">Metal-binding</keyword>
<proteinExistence type="predicted"/>
<keyword evidence="10" id="KW-1133">Transmembrane helix</keyword>
<dbReference type="EC" id="2.3.2.27" evidence="3"/>
<dbReference type="Proteomes" id="UP000594263">
    <property type="component" value="Unplaced"/>
</dbReference>
<name>A0A7N0TX09_KALFE</name>
<evidence type="ECO:0000313" key="14">
    <source>
        <dbReference type="Proteomes" id="UP000594263"/>
    </source>
</evidence>
<dbReference type="GO" id="GO:0061630">
    <property type="term" value="F:ubiquitin protein ligase activity"/>
    <property type="evidence" value="ECO:0007669"/>
    <property type="project" value="UniProtKB-EC"/>
</dbReference>
<evidence type="ECO:0000256" key="7">
    <source>
        <dbReference type="ARBA" id="ARBA00022771"/>
    </source>
</evidence>
<comment type="catalytic activity">
    <reaction evidence="1">
        <text>S-ubiquitinyl-[E2 ubiquitin-conjugating enzyme]-L-cysteine + [acceptor protein]-L-lysine = [E2 ubiquitin-conjugating enzyme]-L-cysteine + N(6)-ubiquitinyl-[acceptor protein]-L-lysine.</text>
        <dbReference type="EC" id="2.3.2.27"/>
    </reaction>
</comment>
<evidence type="ECO:0000256" key="4">
    <source>
        <dbReference type="ARBA" id="ARBA00022679"/>
    </source>
</evidence>
<protein>
    <recommendedName>
        <fullName evidence="3">RING-type E3 ubiquitin transferase</fullName>
        <ecNumber evidence="3">2.3.2.27</ecNumber>
    </recommendedName>
</protein>
<dbReference type="PANTHER" id="PTHR47568:SF2">
    <property type="entry name" value="E3 UBIQUITIN-PROTEIN LIGASE SP1-RELATED"/>
    <property type="match status" value="1"/>
</dbReference>
<dbReference type="GO" id="GO:0016567">
    <property type="term" value="P:protein ubiquitination"/>
    <property type="evidence" value="ECO:0007669"/>
    <property type="project" value="InterPro"/>
</dbReference>
<keyword evidence="8" id="KW-0833">Ubl conjugation pathway</keyword>
<keyword evidence="11" id="KW-0472">Membrane</keyword>
<keyword evidence="4" id="KW-0808">Transferase</keyword>
<dbReference type="GO" id="GO:0008270">
    <property type="term" value="F:zinc ion binding"/>
    <property type="evidence" value="ECO:0007669"/>
    <property type="project" value="UniProtKB-KW"/>
</dbReference>
<evidence type="ECO:0000256" key="8">
    <source>
        <dbReference type="ARBA" id="ARBA00022786"/>
    </source>
</evidence>
<evidence type="ECO:0000256" key="9">
    <source>
        <dbReference type="ARBA" id="ARBA00022833"/>
    </source>
</evidence>
<evidence type="ECO:0000256" key="3">
    <source>
        <dbReference type="ARBA" id="ARBA00012483"/>
    </source>
</evidence>
<dbReference type="AlphaFoldDB" id="A0A7N0TX09"/>
<dbReference type="Pfam" id="PF12483">
    <property type="entry name" value="GIDE"/>
    <property type="match status" value="1"/>
</dbReference>
<dbReference type="EnsemblPlants" id="Kaladp0048s0121.1.v1.1">
    <property type="protein sequence ID" value="Kaladp0048s0121.1.v1.1.CDS.1"/>
    <property type="gene ID" value="Kaladp0048s0121.v1.1"/>
</dbReference>
<evidence type="ECO:0000256" key="6">
    <source>
        <dbReference type="ARBA" id="ARBA00022723"/>
    </source>
</evidence>